<evidence type="ECO:0000256" key="10">
    <source>
        <dbReference type="ARBA" id="ARBA00022840"/>
    </source>
</evidence>
<keyword evidence="20" id="KW-1185">Reference proteome</keyword>
<evidence type="ECO:0000256" key="8">
    <source>
        <dbReference type="ARBA" id="ARBA00022771"/>
    </source>
</evidence>
<dbReference type="InterPro" id="IPR003439">
    <property type="entry name" value="ABC_transporter-like_ATP-bd"/>
</dbReference>
<feature type="domain" description="ABC transporter" evidence="18">
    <location>
        <begin position="515"/>
        <end position="842"/>
    </location>
</feature>
<dbReference type="GO" id="GO:0008270">
    <property type="term" value="F:zinc ion binding"/>
    <property type="evidence" value="ECO:0007669"/>
    <property type="project" value="UniProtKB-KW"/>
</dbReference>
<accession>A0A4Y6UZU1</accession>
<keyword evidence="12" id="KW-0238">DNA-binding</keyword>
<comment type="similarity">
    <text evidence="14">Belongs to the ABC transporter superfamily. UvrA family.</text>
</comment>
<evidence type="ECO:0000256" key="11">
    <source>
        <dbReference type="ARBA" id="ARBA00022881"/>
    </source>
</evidence>
<dbReference type="GO" id="GO:0005524">
    <property type="term" value="F:ATP binding"/>
    <property type="evidence" value="ECO:0007669"/>
    <property type="project" value="UniProtKB-KW"/>
</dbReference>
<evidence type="ECO:0000256" key="17">
    <source>
        <dbReference type="SAM" id="MobiDB-lite"/>
    </source>
</evidence>
<keyword evidence="10" id="KW-0067">ATP-binding</keyword>
<evidence type="ECO:0000256" key="2">
    <source>
        <dbReference type="ARBA" id="ARBA00022490"/>
    </source>
</evidence>
<keyword evidence="4" id="KW-0677">Repeat</keyword>
<dbReference type="InterPro" id="IPR027417">
    <property type="entry name" value="P-loop_NTPase"/>
</dbReference>
<keyword evidence="6" id="KW-0227">DNA damage</keyword>
<feature type="domain" description="ABC transporter" evidence="18">
    <location>
        <begin position="250"/>
        <end position="500"/>
    </location>
</feature>
<dbReference type="Gene3D" id="1.10.8.280">
    <property type="entry name" value="ABC transporter ATPase domain-like"/>
    <property type="match status" value="1"/>
</dbReference>
<keyword evidence="2" id="KW-0963">Cytoplasm</keyword>
<evidence type="ECO:0000256" key="4">
    <source>
        <dbReference type="ARBA" id="ARBA00022737"/>
    </source>
</evidence>
<dbReference type="Proteomes" id="UP000316968">
    <property type="component" value="Chromosome"/>
</dbReference>
<dbReference type="InterPro" id="IPR003593">
    <property type="entry name" value="AAA+_ATPase"/>
</dbReference>
<keyword evidence="5" id="KW-0547">Nucleotide-binding</keyword>
<evidence type="ECO:0000259" key="18">
    <source>
        <dbReference type="PROSITE" id="PS50893"/>
    </source>
</evidence>
<dbReference type="AlphaFoldDB" id="A0A4Y6UZU1"/>
<dbReference type="PANTHER" id="PTHR43152">
    <property type="entry name" value="UVRABC SYSTEM PROTEIN A"/>
    <property type="match status" value="1"/>
</dbReference>
<dbReference type="PROSITE" id="PS00211">
    <property type="entry name" value="ABC_TRANSPORTER_1"/>
    <property type="match status" value="2"/>
</dbReference>
<proteinExistence type="inferred from homology"/>
<keyword evidence="9" id="KW-0862">Zinc</keyword>
<protein>
    <recommendedName>
        <fullName evidence="15">UvrABC system protein A</fullName>
    </recommendedName>
    <alternativeName>
        <fullName evidence="16">Excinuclease ABC subunit A</fullName>
    </alternativeName>
</protein>
<gene>
    <name evidence="19" type="ORF">FFV09_21890</name>
</gene>
<organism evidence="19 20">
    <name type="scientific">Saccharibacillus brassicae</name>
    <dbReference type="NCBI Taxonomy" id="2583377"/>
    <lineage>
        <taxon>Bacteria</taxon>
        <taxon>Bacillati</taxon>
        <taxon>Bacillota</taxon>
        <taxon>Bacilli</taxon>
        <taxon>Bacillales</taxon>
        <taxon>Paenibacillaceae</taxon>
        <taxon>Saccharibacillus</taxon>
    </lineage>
</organism>
<keyword evidence="7" id="KW-0228">DNA excision</keyword>
<evidence type="ECO:0000256" key="5">
    <source>
        <dbReference type="ARBA" id="ARBA00022741"/>
    </source>
</evidence>
<dbReference type="Pfam" id="PF17755">
    <property type="entry name" value="UvrA_DNA-bind"/>
    <property type="match status" value="1"/>
</dbReference>
<evidence type="ECO:0000256" key="6">
    <source>
        <dbReference type="ARBA" id="ARBA00022763"/>
    </source>
</evidence>
<name>A0A4Y6UZU1_SACBS</name>
<evidence type="ECO:0000256" key="3">
    <source>
        <dbReference type="ARBA" id="ARBA00022723"/>
    </source>
</evidence>
<evidence type="ECO:0000256" key="14">
    <source>
        <dbReference type="ARBA" id="ARBA00038000"/>
    </source>
</evidence>
<dbReference type="SMART" id="SM00382">
    <property type="entry name" value="AAA"/>
    <property type="match status" value="2"/>
</dbReference>
<dbReference type="RefSeq" id="WP_141449819.1">
    <property type="nucleotide sequence ID" value="NZ_CP041217.1"/>
</dbReference>
<dbReference type="GO" id="GO:0006281">
    <property type="term" value="P:DNA repair"/>
    <property type="evidence" value="ECO:0007669"/>
    <property type="project" value="UniProtKB-KW"/>
</dbReference>
<keyword evidence="11" id="KW-0267">Excision nuclease</keyword>
<comment type="subcellular location">
    <subcellularLocation>
        <location evidence="1">Cytoplasm</location>
    </subcellularLocation>
</comment>
<dbReference type="EMBL" id="CP041217">
    <property type="protein sequence ID" value="QDH23282.1"/>
    <property type="molecule type" value="Genomic_DNA"/>
</dbReference>
<evidence type="ECO:0000256" key="12">
    <source>
        <dbReference type="ARBA" id="ARBA00023125"/>
    </source>
</evidence>
<evidence type="ECO:0000256" key="15">
    <source>
        <dbReference type="ARBA" id="ARBA00039316"/>
    </source>
</evidence>
<feature type="region of interest" description="Disordered" evidence="17">
    <location>
        <begin position="826"/>
        <end position="845"/>
    </location>
</feature>
<keyword evidence="3" id="KW-0479">Metal-binding</keyword>
<evidence type="ECO:0000256" key="13">
    <source>
        <dbReference type="ARBA" id="ARBA00023204"/>
    </source>
</evidence>
<evidence type="ECO:0000256" key="1">
    <source>
        <dbReference type="ARBA" id="ARBA00004496"/>
    </source>
</evidence>
<dbReference type="PROSITE" id="PS50893">
    <property type="entry name" value="ABC_TRANSPORTER_2"/>
    <property type="match status" value="2"/>
</dbReference>
<sequence>MNRNRHTPNDAIQIRGAREGQLKSVDLDIPRERLVVFTGLSGSGKSTLVETIFRESQRQYLEAVGYQGIRKPNVDRIRFLSSAIRITQSESNRNPRSTVGTKTNIYTDLRMLYEKLGERDCPHCGERISAADCRETTTVIDGEFRVYMDCSRCGQRMDKLTRSHFSANTREGACPDCQGLGSRLSLVPERCIDASRSPQGGAVDYWAQAYQDYQVDLLHKALAHYGVPADRETPVGEYGEAQTALLHWGADSAQVKALFPQIQPPKSVSAGRFEGVLTTLWRRLSEKEGDAKGLNRYFDSVRCASCAGERLNPLSRSVTVAGRRLPELSVMSLEELGQWLAALQGGESDRASGGKPGEDLGSNSGGQSVRIYLEDLRTKISRLERIGLGYLSIDRQMITLSGGESQRIKLAAALDSDLTGMMYLLDEPTIGLHPRDTEGVIAVLQRLRDLGNSVLVIEHDPEVMRAADHIVDLGPGSGRHGGRVVAQGTLAELMRSEASVTGAYLKREQPPLRRLRQGDGASIGIASASLHNLQEVNVRIPTGCLVAVTGVSGSGKSSLIFGVLAAAADPGSAPDRRRGQITGLEAFDRVVTIRQSAITRMKRSNVATYSEAYGEIRKLYGSLEEARARGLSAKSFSFNTPGGRCENCEGLGTVTSSMLFFENIEEICHVCGGRQFSEDVLAVTYLGRSIHETLRLPIEEAATVFERLPKLRRILHLLNEVGLGYLELGQTLTTLSGGEAQRLKLASELLGSKAKRLLYLMDEPTTGLHPADVDHFLKLLHAMVDSGSTVIIVEHNMQVVADADWVVDLGPEGGVRGGQVGFSGTPADLLSSENGATAEHLGRHS</sequence>
<dbReference type="InterPro" id="IPR017871">
    <property type="entry name" value="ABC_transporter-like_CS"/>
</dbReference>
<reference evidence="19 20" key="1">
    <citation type="submission" date="2019-06" db="EMBL/GenBank/DDBJ databases">
        <title>Saccharibacillus brassicae sp. nov., an endophytic bacterium isolated from Chinese cabbage seeds (Brassica pekinensis).</title>
        <authorList>
            <person name="Jiang L."/>
            <person name="Lee J."/>
            <person name="Kim S.W."/>
        </authorList>
    </citation>
    <scope>NUCLEOTIDE SEQUENCE [LARGE SCALE GENOMIC DNA]</scope>
    <source>
        <strain evidence="20">KCTC 43072 / ATSA2</strain>
    </source>
</reference>
<dbReference type="Gene3D" id="1.20.1580.10">
    <property type="entry name" value="ABC transporter ATPase like domain"/>
    <property type="match status" value="2"/>
</dbReference>
<evidence type="ECO:0000256" key="9">
    <source>
        <dbReference type="ARBA" id="ARBA00022833"/>
    </source>
</evidence>
<dbReference type="SUPFAM" id="SSF52540">
    <property type="entry name" value="P-loop containing nucleoside triphosphate hydrolases"/>
    <property type="match status" value="2"/>
</dbReference>
<keyword evidence="8" id="KW-0863">Zinc-finger</keyword>
<dbReference type="KEGG" id="saca:FFV09_21890"/>
<dbReference type="InterPro" id="IPR041552">
    <property type="entry name" value="UvrA_DNA-bd"/>
</dbReference>
<dbReference type="GO" id="GO:0016887">
    <property type="term" value="F:ATP hydrolysis activity"/>
    <property type="evidence" value="ECO:0007669"/>
    <property type="project" value="InterPro"/>
</dbReference>
<dbReference type="GO" id="GO:0005737">
    <property type="term" value="C:cytoplasm"/>
    <property type="evidence" value="ECO:0007669"/>
    <property type="project" value="UniProtKB-SubCell"/>
</dbReference>
<evidence type="ECO:0000313" key="19">
    <source>
        <dbReference type="EMBL" id="QDH23282.1"/>
    </source>
</evidence>
<dbReference type="Gene3D" id="3.40.50.300">
    <property type="entry name" value="P-loop containing nucleotide triphosphate hydrolases"/>
    <property type="match status" value="2"/>
</dbReference>
<evidence type="ECO:0000256" key="16">
    <source>
        <dbReference type="ARBA" id="ARBA00042156"/>
    </source>
</evidence>
<dbReference type="GO" id="GO:0004518">
    <property type="term" value="F:nuclease activity"/>
    <property type="evidence" value="ECO:0007669"/>
    <property type="project" value="UniProtKB-KW"/>
</dbReference>
<evidence type="ECO:0000313" key="20">
    <source>
        <dbReference type="Proteomes" id="UP000316968"/>
    </source>
</evidence>
<evidence type="ECO:0000256" key="7">
    <source>
        <dbReference type="ARBA" id="ARBA00022769"/>
    </source>
</evidence>
<keyword evidence="13" id="KW-0234">DNA repair</keyword>
<dbReference type="PANTHER" id="PTHR43152:SF3">
    <property type="entry name" value="UVRABC SYSTEM PROTEIN A"/>
    <property type="match status" value="1"/>
</dbReference>
<dbReference type="GO" id="GO:0003677">
    <property type="term" value="F:DNA binding"/>
    <property type="evidence" value="ECO:0007669"/>
    <property type="project" value="UniProtKB-KW"/>
</dbReference>
<dbReference type="OrthoDB" id="9809851at2"/>
<dbReference type="Pfam" id="PF00005">
    <property type="entry name" value="ABC_tran"/>
    <property type="match status" value="1"/>
</dbReference>